<protein>
    <submittedName>
        <fullName evidence="1">Uncharacterized protein</fullName>
    </submittedName>
</protein>
<organism evidence="1 2">
    <name type="scientific">Piloderma croceum (strain F 1598)</name>
    <dbReference type="NCBI Taxonomy" id="765440"/>
    <lineage>
        <taxon>Eukaryota</taxon>
        <taxon>Fungi</taxon>
        <taxon>Dikarya</taxon>
        <taxon>Basidiomycota</taxon>
        <taxon>Agaricomycotina</taxon>
        <taxon>Agaricomycetes</taxon>
        <taxon>Agaricomycetidae</taxon>
        <taxon>Atheliales</taxon>
        <taxon>Atheliaceae</taxon>
        <taxon>Piloderma</taxon>
    </lineage>
</organism>
<accession>A0A0C3GKG7</accession>
<evidence type="ECO:0000313" key="2">
    <source>
        <dbReference type="Proteomes" id="UP000054166"/>
    </source>
</evidence>
<keyword evidence="2" id="KW-1185">Reference proteome</keyword>
<proteinExistence type="predicted"/>
<dbReference type="InParanoid" id="A0A0C3GKG7"/>
<reference evidence="2" key="2">
    <citation type="submission" date="2015-01" db="EMBL/GenBank/DDBJ databases">
        <title>Evolutionary Origins and Diversification of the Mycorrhizal Mutualists.</title>
        <authorList>
            <consortium name="DOE Joint Genome Institute"/>
            <consortium name="Mycorrhizal Genomics Consortium"/>
            <person name="Kohler A."/>
            <person name="Kuo A."/>
            <person name="Nagy L.G."/>
            <person name="Floudas D."/>
            <person name="Copeland A."/>
            <person name="Barry K.W."/>
            <person name="Cichocki N."/>
            <person name="Veneault-Fourrey C."/>
            <person name="LaButti K."/>
            <person name="Lindquist E.A."/>
            <person name="Lipzen A."/>
            <person name="Lundell T."/>
            <person name="Morin E."/>
            <person name="Murat C."/>
            <person name="Riley R."/>
            <person name="Ohm R."/>
            <person name="Sun H."/>
            <person name="Tunlid A."/>
            <person name="Henrissat B."/>
            <person name="Grigoriev I.V."/>
            <person name="Hibbett D.S."/>
            <person name="Martin F."/>
        </authorList>
    </citation>
    <scope>NUCLEOTIDE SEQUENCE [LARGE SCALE GENOMIC DNA]</scope>
    <source>
        <strain evidence="2">F 1598</strain>
    </source>
</reference>
<reference evidence="1 2" key="1">
    <citation type="submission" date="2014-04" db="EMBL/GenBank/DDBJ databases">
        <authorList>
            <consortium name="DOE Joint Genome Institute"/>
            <person name="Kuo A."/>
            <person name="Tarkka M."/>
            <person name="Buscot F."/>
            <person name="Kohler A."/>
            <person name="Nagy L.G."/>
            <person name="Floudas D."/>
            <person name="Copeland A."/>
            <person name="Barry K.W."/>
            <person name="Cichocki N."/>
            <person name="Veneault-Fourrey C."/>
            <person name="LaButti K."/>
            <person name="Lindquist E.A."/>
            <person name="Lipzen A."/>
            <person name="Lundell T."/>
            <person name="Morin E."/>
            <person name="Murat C."/>
            <person name="Sun H."/>
            <person name="Tunlid A."/>
            <person name="Henrissat B."/>
            <person name="Grigoriev I.V."/>
            <person name="Hibbett D.S."/>
            <person name="Martin F."/>
            <person name="Nordberg H.P."/>
            <person name="Cantor M.N."/>
            <person name="Hua S.X."/>
        </authorList>
    </citation>
    <scope>NUCLEOTIDE SEQUENCE [LARGE SCALE GENOMIC DNA]</scope>
    <source>
        <strain evidence="1 2">F 1598</strain>
    </source>
</reference>
<dbReference type="EMBL" id="KN832972">
    <property type="protein sequence ID" value="KIM91086.1"/>
    <property type="molecule type" value="Genomic_DNA"/>
</dbReference>
<sequence>MKKAKFNASVDWIRRLMDVLDAIVQKAPEAIGAAMCATGSKYRSKLIGKVRR</sequence>
<dbReference type="HOGENOM" id="CLU_3088006_0_0_1"/>
<name>A0A0C3GKG7_PILCF</name>
<dbReference type="Proteomes" id="UP000054166">
    <property type="component" value="Unassembled WGS sequence"/>
</dbReference>
<evidence type="ECO:0000313" key="1">
    <source>
        <dbReference type="EMBL" id="KIM91086.1"/>
    </source>
</evidence>
<gene>
    <name evidence="1" type="ORF">PILCRDRAFT_811602</name>
</gene>
<dbReference type="AlphaFoldDB" id="A0A0C3GKG7"/>